<dbReference type="InterPro" id="IPR010982">
    <property type="entry name" value="Lambda_DNA-bd_dom_sf"/>
</dbReference>
<evidence type="ECO:0000259" key="1">
    <source>
        <dbReference type="PROSITE" id="PS50943"/>
    </source>
</evidence>
<dbReference type="EMBL" id="JASJEX010000003">
    <property type="protein sequence ID" value="MDJ1129846.1"/>
    <property type="molecule type" value="Genomic_DNA"/>
</dbReference>
<dbReference type="Pfam" id="PF01381">
    <property type="entry name" value="HTH_3"/>
    <property type="match status" value="1"/>
</dbReference>
<sequence>MALLSAQRRRAVRMSQQELADAVGVTQKTISQWELGNTVPNADQLRDVSRALGTDPNSLLGWTTADDVDVRADRLRALFLKCDERGREALMAAAEKLAQE</sequence>
<feature type="domain" description="HTH cro/C1-type" evidence="1">
    <location>
        <begin position="4"/>
        <end position="59"/>
    </location>
</feature>
<keyword evidence="3" id="KW-1185">Reference proteome</keyword>
<name>A0ABT6ZLC4_9ACTN</name>
<comment type="caution">
    <text evidence="2">The sequence shown here is derived from an EMBL/GenBank/DDBJ whole genome shotgun (WGS) entry which is preliminary data.</text>
</comment>
<dbReference type="Proteomes" id="UP001431693">
    <property type="component" value="Unassembled WGS sequence"/>
</dbReference>
<accession>A0ABT6ZLC4</accession>
<protein>
    <submittedName>
        <fullName evidence="2">Helix-turn-helix transcriptional regulator</fullName>
    </submittedName>
</protein>
<dbReference type="RefSeq" id="WP_283712967.1">
    <property type="nucleotide sequence ID" value="NZ_JASJEW010000002.1"/>
</dbReference>
<evidence type="ECO:0000313" key="2">
    <source>
        <dbReference type="EMBL" id="MDJ1129846.1"/>
    </source>
</evidence>
<dbReference type="SMART" id="SM00530">
    <property type="entry name" value="HTH_XRE"/>
    <property type="match status" value="1"/>
</dbReference>
<organism evidence="2 3">
    <name type="scientific">Kribbibacterium absianum</name>
    <dbReference type="NCBI Taxonomy" id="3044210"/>
    <lineage>
        <taxon>Bacteria</taxon>
        <taxon>Bacillati</taxon>
        <taxon>Actinomycetota</taxon>
        <taxon>Coriobacteriia</taxon>
        <taxon>Coriobacteriales</taxon>
        <taxon>Kribbibacteriaceae</taxon>
        <taxon>Kribbibacterium</taxon>
    </lineage>
</organism>
<dbReference type="SUPFAM" id="SSF47413">
    <property type="entry name" value="lambda repressor-like DNA-binding domains"/>
    <property type="match status" value="1"/>
</dbReference>
<proteinExistence type="predicted"/>
<dbReference type="InterPro" id="IPR001387">
    <property type="entry name" value="Cro/C1-type_HTH"/>
</dbReference>
<reference evidence="2" key="1">
    <citation type="submission" date="2023-05" db="EMBL/GenBank/DDBJ databases">
        <title>[olsenella] sp. nov., isolated from a pig farm feces dump.</title>
        <authorList>
            <person name="Chang Y.-H."/>
        </authorList>
    </citation>
    <scope>NUCLEOTIDE SEQUENCE</scope>
    <source>
        <strain evidence="2">YH-ols2217</strain>
    </source>
</reference>
<dbReference type="CDD" id="cd00093">
    <property type="entry name" value="HTH_XRE"/>
    <property type="match status" value="1"/>
</dbReference>
<evidence type="ECO:0000313" key="3">
    <source>
        <dbReference type="Proteomes" id="UP001431693"/>
    </source>
</evidence>
<gene>
    <name evidence="2" type="ORF">QJ043_07125</name>
</gene>
<dbReference type="PROSITE" id="PS50943">
    <property type="entry name" value="HTH_CROC1"/>
    <property type="match status" value="1"/>
</dbReference>
<dbReference type="Gene3D" id="1.10.260.40">
    <property type="entry name" value="lambda repressor-like DNA-binding domains"/>
    <property type="match status" value="1"/>
</dbReference>